<evidence type="ECO:0000313" key="3">
    <source>
        <dbReference type="Proteomes" id="UP000051836"/>
    </source>
</evidence>
<comment type="caution">
    <text evidence="2">The sequence shown here is derived from an EMBL/GenBank/DDBJ whole genome shotgun (WGS) entry which is preliminary data.</text>
</comment>
<feature type="compositionally biased region" description="Polar residues" evidence="1">
    <location>
        <begin position="72"/>
        <end position="82"/>
    </location>
</feature>
<feature type="compositionally biased region" description="Low complexity" evidence="1">
    <location>
        <begin position="83"/>
        <end position="108"/>
    </location>
</feature>
<dbReference type="EMBL" id="LMAW01002695">
    <property type="protein sequence ID" value="KQK77983.1"/>
    <property type="molecule type" value="Genomic_DNA"/>
</dbReference>
<organism evidence="2 3">
    <name type="scientific">Amazona aestiva</name>
    <name type="common">Blue-fronted Amazon parrot</name>
    <dbReference type="NCBI Taxonomy" id="12930"/>
    <lineage>
        <taxon>Eukaryota</taxon>
        <taxon>Metazoa</taxon>
        <taxon>Chordata</taxon>
        <taxon>Craniata</taxon>
        <taxon>Vertebrata</taxon>
        <taxon>Euteleostomi</taxon>
        <taxon>Archelosauria</taxon>
        <taxon>Archosauria</taxon>
        <taxon>Dinosauria</taxon>
        <taxon>Saurischia</taxon>
        <taxon>Theropoda</taxon>
        <taxon>Coelurosauria</taxon>
        <taxon>Aves</taxon>
        <taxon>Neognathae</taxon>
        <taxon>Neoaves</taxon>
        <taxon>Telluraves</taxon>
        <taxon>Australaves</taxon>
        <taxon>Psittaciformes</taxon>
        <taxon>Psittacidae</taxon>
        <taxon>Amazona</taxon>
    </lineage>
</organism>
<name>A0A0Q3M5T3_AMAAE</name>
<gene>
    <name evidence="2" type="ORF">AAES_119455</name>
</gene>
<feature type="compositionally biased region" description="Basic residues" evidence="1">
    <location>
        <begin position="135"/>
        <end position="146"/>
    </location>
</feature>
<feature type="region of interest" description="Disordered" evidence="1">
    <location>
        <begin position="121"/>
        <end position="186"/>
    </location>
</feature>
<accession>A0A0Q3M5T3</accession>
<feature type="compositionally biased region" description="Polar residues" evidence="1">
    <location>
        <begin position="154"/>
        <end position="165"/>
    </location>
</feature>
<keyword evidence="3" id="KW-1185">Reference proteome</keyword>
<protein>
    <submittedName>
        <fullName evidence="2">Uncharacterized protein</fullName>
    </submittedName>
</protein>
<dbReference type="Proteomes" id="UP000051836">
    <property type="component" value="Unassembled WGS sequence"/>
</dbReference>
<proteinExistence type="predicted"/>
<feature type="region of interest" description="Disordered" evidence="1">
    <location>
        <begin position="1"/>
        <end position="108"/>
    </location>
</feature>
<feature type="compositionally biased region" description="Basic and acidic residues" evidence="1">
    <location>
        <begin position="166"/>
        <end position="186"/>
    </location>
</feature>
<evidence type="ECO:0000256" key="1">
    <source>
        <dbReference type="SAM" id="MobiDB-lite"/>
    </source>
</evidence>
<sequence>MSQPREKRKAERALFNTVQNLQKEKHVPGSEGRGVGGVAAPAPSTGATPPQAQELHHPKHRSYTSPRDKYSRYSNFNRNGQCSYSSSKYSSYTTPGTSTAATQAPVTSTAATQTTVIITADKPEDQLVPIPVAPVRKRKRKKAARKIKQDEETTYSPPGTASDQESSSHDEELTSRLRTSTELRHM</sequence>
<reference evidence="2 3" key="1">
    <citation type="submission" date="2015-10" db="EMBL/GenBank/DDBJ databases">
        <authorList>
            <person name="Gilbert D.G."/>
        </authorList>
    </citation>
    <scope>NUCLEOTIDE SEQUENCE [LARGE SCALE GENOMIC DNA]</scope>
    <source>
        <strain evidence="2">FVVF132</strain>
    </source>
</reference>
<evidence type="ECO:0000313" key="2">
    <source>
        <dbReference type="EMBL" id="KQK77983.1"/>
    </source>
</evidence>
<feature type="compositionally biased region" description="Low complexity" evidence="1">
    <location>
        <begin position="38"/>
        <end position="50"/>
    </location>
</feature>
<feature type="compositionally biased region" description="Basic and acidic residues" evidence="1">
    <location>
        <begin position="1"/>
        <end position="12"/>
    </location>
</feature>
<dbReference type="AlphaFoldDB" id="A0A0Q3M5T3"/>